<accession>X1FR41</accession>
<organism evidence="1">
    <name type="scientific">marine sediment metagenome</name>
    <dbReference type="NCBI Taxonomy" id="412755"/>
    <lineage>
        <taxon>unclassified sequences</taxon>
        <taxon>metagenomes</taxon>
        <taxon>ecological metagenomes</taxon>
    </lineage>
</organism>
<dbReference type="EMBL" id="BARU01012917">
    <property type="protein sequence ID" value="GAH31834.1"/>
    <property type="molecule type" value="Genomic_DNA"/>
</dbReference>
<evidence type="ECO:0000313" key="1">
    <source>
        <dbReference type="EMBL" id="GAH31834.1"/>
    </source>
</evidence>
<protein>
    <submittedName>
        <fullName evidence="1">Uncharacterized protein</fullName>
    </submittedName>
</protein>
<name>X1FR41_9ZZZZ</name>
<gene>
    <name evidence="1" type="ORF">S03H2_23587</name>
</gene>
<sequence length="67" mass="7566">MTGVTTDWETGRWDLDVSVHGVPKEELEKIAKEYGLPIRILEKTGSRSTTKDIGNVRVVFFSRDDGK</sequence>
<comment type="caution">
    <text evidence="1">The sequence shown here is derived from an EMBL/GenBank/DDBJ whole genome shotgun (WGS) entry which is preliminary data.</text>
</comment>
<dbReference type="AlphaFoldDB" id="X1FR41"/>
<proteinExistence type="predicted"/>
<reference evidence="1" key="1">
    <citation type="journal article" date="2014" name="Front. Microbiol.">
        <title>High frequency of phylogenetically diverse reductive dehalogenase-homologous genes in deep subseafloor sedimentary metagenomes.</title>
        <authorList>
            <person name="Kawai M."/>
            <person name="Futagami T."/>
            <person name="Toyoda A."/>
            <person name="Takaki Y."/>
            <person name="Nishi S."/>
            <person name="Hori S."/>
            <person name="Arai W."/>
            <person name="Tsubouchi T."/>
            <person name="Morono Y."/>
            <person name="Uchiyama I."/>
            <person name="Ito T."/>
            <person name="Fujiyama A."/>
            <person name="Inagaki F."/>
            <person name="Takami H."/>
        </authorList>
    </citation>
    <scope>NUCLEOTIDE SEQUENCE</scope>
    <source>
        <strain evidence="1">Expedition CK06-06</strain>
    </source>
</reference>